<feature type="transmembrane region" description="Helical" evidence="5">
    <location>
        <begin position="123"/>
        <end position="145"/>
    </location>
</feature>
<dbReference type="EMBL" id="JBHTCG010000003">
    <property type="protein sequence ID" value="MFC7381658.1"/>
    <property type="molecule type" value="Genomic_DNA"/>
</dbReference>
<evidence type="ECO:0000259" key="6">
    <source>
        <dbReference type="PROSITE" id="PS50850"/>
    </source>
</evidence>
<evidence type="ECO:0000313" key="7">
    <source>
        <dbReference type="EMBL" id="MFC7381658.1"/>
    </source>
</evidence>
<comment type="caution">
    <text evidence="7">The sequence shown here is derived from an EMBL/GenBank/DDBJ whole genome shotgun (WGS) entry which is preliminary data.</text>
</comment>
<evidence type="ECO:0000256" key="2">
    <source>
        <dbReference type="ARBA" id="ARBA00022692"/>
    </source>
</evidence>
<dbReference type="PROSITE" id="PS50850">
    <property type="entry name" value="MFS"/>
    <property type="match status" value="1"/>
</dbReference>
<dbReference type="Gene3D" id="1.20.1720.10">
    <property type="entry name" value="Multidrug resistance protein D"/>
    <property type="match status" value="1"/>
</dbReference>
<feature type="transmembrane region" description="Helical" evidence="5">
    <location>
        <begin position="350"/>
        <end position="369"/>
    </location>
</feature>
<keyword evidence="8" id="KW-1185">Reference proteome</keyword>
<evidence type="ECO:0000256" key="4">
    <source>
        <dbReference type="ARBA" id="ARBA00023136"/>
    </source>
</evidence>
<accession>A0ABW2NW69</accession>
<dbReference type="InterPro" id="IPR036259">
    <property type="entry name" value="MFS_trans_sf"/>
</dbReference>
<dbReference type="Gene3D" id="1.20.1250.20">
    <property type="entry name" value="MFS general substrate transporter like domains"/>
    <property type="match status" value="1"/>
</dbReference>
<feature type="transmembrane region" description="Helical" evidence="5">
    <location>
        <begin position="94"/>
        <end position="111"/>
    </location>
</feature>
<feature type="transmembrane region" description="Helical" evidence="5">
    <location>
        <begin position="278"/>
        <end position="299"/>
    </location>
</feature>
<dbReference type="Pfam" id="PF07690">
    <property type="entry name" value="MFS_1"/>
    <property type="match status" value="1"/>
</dbReference>
<feature type="transmembrane region" description="Helical" evidence="5">
    <location>
        <begin position="487"/>
        <end position="505"/>
    </location>
</feature>
<keyword evidence="2 5" id="KW-0812">Transmembrane</keyword>
<dbReference type="InterPro" id="IPR011701">
    <property type="entry name" value="MFS"/>
</dbReference>
<feature type="transmembrane region" description="Helical" evidence="5">
    <location>
        <begin position="152"/>
        <end position="175"/>
    </location>
</feature>
<dbReference type="PANTHER" id="PTHR23501:SF197">
    <property type="entry name" value="COMD"/>
    <property type="match status" value="1"/>
</dbReference>
<feature type="transmembrane region" description="Helical" evidence="5">
    <location>
        <begin position="29"/>
        <end position="51"/>
    </location>
</feature>
<gene>
    <name evidence="7" type="ORF">ACFQSB_05515</name>
</gene>
<dbReference type="InterPro" id="IPR013783">
    <property type="entry name" value="Ig-like_fold"/>
</dbReference>
<dbReference type="Pfam" id="PF13620">
    <property type="entry name" value="CarboxypepD_reg"/>
    <property type="match status" value="3"/>
</dbReference>
<keyword evidence="4 5" id="KW-0472">Membrane</keyword>
<name>A0ABW2NW69_9ACTN</name>
<evidence type="ECO:0000256" key="3">
    <source>
        <dbReference type="ARBA" id="ARBA00022989"/>
    </source>
</evidence>
<dbReference type="Gene3D" id="2.60.40.10">
    <property type="entry name" value="Immunoglobulins"/>
    <property type="match status" value="1"/>
</dbReference>
<dbReference type="Gene3D" id="2.60.40.1120">
    <property type="entry name" value="Carboxypeptidase-like, regulatory domain"/>
    <property type="match status" value="2"/>
</dbReference>
<proteinExistence type="predicted"/>
<reference evidence="8" key="1">
    <citation type="journal article" date="2019" name="Int. J. Syst. Evol. Microbiol.">
        <title>The Global Catalogue of Microorganisms (GCM) 10K type strain sequencing project: providing services to taxonomists for standard genome sequencing and annotation.</title>
        <authorList>
            <consortium name="The Broad Institute Genomics Platform"/>
            <consortium name="The Broad Institute Genome Sequencing Center for Infectious Disease"/>
            <person name="Wu L."/>
            <person name="Ma J."/>
        </authorList>
    </citation>
    <scope>NUCLEOTIDE SEQUENCE [LARGE SCALE GENOMIC DNA]</scope>
    <source>
        <strain evidence="8">CECT 7649</strain>
    </source>
</reference>
<dbReference type="PRINTS" id="PR01036">
    <property type="entry name" value="TCRTETB"/>
</dbReference>
<dbReference type="RefSeq" id="WP_380824661.1">
    <property type="nucleotide sequence ID" value="NZ_JBHTCG010000003.1"/>
</dbReference>
<sequence>MTTAVPAETREAAPDPAAPMSHREILEALSGLLLGLFVAILSSTVVSNALPTIIADLHADENTYTWVITATLLATTVSTPIWGKLSDLVSKKTLVQLALLIYIIGSAIAGVSQNPSMLIGARVIQGLGAGGLTALVQVIMAAIIAPRERGRYSGYLGAVFALATIGGPLIGGVIVDTSWLGWRWCFYVGVPFALIALVVLQKTLHIPVRRRAVKVDWLGALLITAAVSLLLVWVSFAGHKYDWLSWQTGAMVGGAVVLALLFLLVESRAAEPVVPLRLFRNAAISLAVVASLLVGVAMFGATTFLSQYFQLARGETPTMAGVMTLPMILGLALASTIVGQVITRTGRWKIFLVTGSLLLTAGVALMGMLRYDTDYRLLAVYMFLIGVGLGMTMQNLVLSVQNQVRPQELGAASSVVAFFRTLGGAIGVGALGAVLAHRVIDYMAEGLGRLGIRGGGLSEGAVPRLSELPAPVRTVVEDAYGHGVGDLFLYAAPFALLAFIAILFIKEIPLRSASGEELQAATADGVPAPVGGPGRHAQRNGETPVTAALSANGTTQPTAALSANTMTPVTAALPANGMAQAGAALSATRTAQATAAFPGEEIGAEPQEGSGIRGVIRGGDGTPVAQATLTLIDLRGHQLGRAVTQADGGYGMWTPGPGSYVLIASAGEHDPQVATLAVGERPLDFDLTLVGSGRLAGTVRDLDGAPVPAAMVVVADVRGEVVTTGLTGQGGDFGFAGIVAGDYTLAVSAEGYRPAAVPVAVGTGQTRQDVVLLHGARVRGTVRVQQDGRPLADARVTLLDAAGNVVGSATTGEDGEYAFADLTGGQYTVIATGYPPVASTVTLNGQGEDAHDVWLGHPE</sequence>
<dbReference type="Proteomes" id="UP001596496">
    <property type="component" value="Unassembled WGS sequence"/>
</dbReference>
<feature type="domain" description="Major facilitator superfamily (MFS) profile" evidence="6">
    <location>
        <begin position="28"/>
        <end position="510"/>
    </location>
</feature>
<organism evidence="7 8">
    <name type="scientific">Sphaerisporangium rhizosphaerae</name>
    <dbReference type="NCBI Taxonomy" id="2269375"/>
    <lineage>
        <taxon>Bacteria</taxon>
        <taxon>Bacillati</taxon>
        <taxon>Actinomycetota</taxon>
        <taxon>Actinomycetes</taxon>
        <taxon>Streptosporangiales</taxon>
        <taxon>Streptosporangiaceae</taxon>
        <taxon>Sphaerisporangium</taxon>
    </lineage>
</organism>
<dbReference type="SUPFAM" id="SSF103473">
    <property type="entry name" value="MFS general substrate transporter"/>
    <property type="match status" value="1"/>
</dbReference>
<dbReference type="SUPFAM" id="SSF49478">
    <property type="entry name" value="Cna protein B-type domain"/>
    <property type="match status" value="1"/>
</dbReference>
<dbReference type="PANTHER" id="PTHR23501">
    <property type="entry name" value="MAJOR FACILITATOR SUPERFAMILY"/>
    <property type="match status" value="1"/>
</dbReference>
<feature type="transmembrane region" description="Helical" evidence="5">
    <location>
        <begin position="319"/>
        <end position="338"/>
    </location>
</feature>
<feature type="transmembrane region" description="Helical" evidence="5">
    <location>
        <begin position="409"/>
        <end position="436"/>
    </location>
</feature>
<keyword evidence="3 5" id="KW-1133">Transmembrane helix</keyword>
<dbReference type="InterPro" id="IPR020846">
    <property type="entry name" value="MFS_dom"/>
</dbReference>
<evidence type="ECO:0000256" key="1">
    <source>
        <dbReference type="ARBA" id="ARBA00004651"/>
    </source>
</evidence>
<feature type="transmembrane region" description="Helical" evidence="5">
    <location>
        <begin position="246"/>
        <end position="266"/>
    </location>
</feature>
<dbReference type="InterPro" id="IPR008969">
    <property type="entry name" value="CarboxyPept-like_regulatory"/>
</dbReference>
<evidence type="ECO:0000313" key="8">
    <source>
        <dbReference type="Proteomes" id="UP001596496"/>
    </source>
</evidence>
<feature type="transmembrane region" description="Helical" evidence="5">
    <location>
        <begin position="212"/>
        <end position="234"/>
    </location>
</feature>
<protein>
    <submittedName>
        <fullName evidence="7">MFS transporter</fullName>
    </submittedName>
</protein>
<feature type="transmembrane region" description="Helical" evidence="5">
    <location>
        <begin position="375"/>
        <end position="397"/>
    </location>
</feature>
<evidence type="ECO:0000256" key="5">
    <source>
        <dbReference type="SAM" id="Phobius"/>
    </source>
</evidence>
<feature type="transmembrane region" description="Helical" evidence="5">
    <location>
        <begin position="63"/>
        <end position="82"/>
    </location>
</feature>
<comment type="subcellular location">
    <subcellularLocation>
        <location evidence="1">Cell membrane</location>
        <topology evidence="1">Multi-pass membrane protein</topology>
    </subcellularLocation>
</comment>
<feature type="transmembrane region" description="Helical" evidence="5">
    <location>
        <begin position="181"/>
        <end position="200"/>
    </location>
</feature>
<dbReference type="CDD" id="cd17502">
    <property type="entry name" value="MFS_Azr1_MDR_like"/>
    <property type="match status" value="1"/>
</dbReference>
<dbReference type="SUPFAM" id="SSF49464">
    <property type="entry name" value="Carboxypeptidase regulatory domain-like"/>
    <property type="match status" value="2"/>
</dbReference>